<name>A0A383DP91_9ZZZZ</name>
<dbReference type="AlphaFoldDB" id="A0A383DP91"/>
<proteinExistence type="predicted"/>
<gene>
    <name evidence="1" type="ORF">METZ01_LOCUS499175</name>
</gene>
<organism evidence="1">
    <name type="scientific">marine metagenome</name>
    <dbReference type="NCBI Taxonomy" id="408172"/>
    <lineage>
        <taxon>unclassified sequences</taxon>
        <taxon>metagenomes</taxon>
        <taxon>ecological metagenomes</taxon>
    </lineage>
</organism>
<sequence>MGKSRMKELVASRVPPGDRWALLEGESDIVFCSLTDCLNQVYVVHQATQFFIDAKKGEVYIEDGVEKPQPVKKYSLYGEEI</sequence>
<dbReference type="EMBL" id="UINC01219034">
    <property type="protein sequence ID" value="SVE46321.1"/>
    <property type="molecule type" value="Genomic_DNA"/>
</dbReference>
<reference evidence="1" key="1">
    <citation type="submission" date="2018-05" db="EMBL/GenBank/DDBJ databases">
        <authorList>
            <person name="Lanie J.A."/>
            <person name="Ng W.-L."/>
            <person name="Kazmierczak K.M."/>
            <person name="Andrzejewski T.M."/>
            <person name="Davidsen T.M."/>
            <person name="Wayne K.J."/>
            <person name="Tettelin H."/>
            <person name="Glass J.I."/>
            <person name="Rusch D."/>
            <person name="Podicherti R."/>
            <person name="Tsui H.-C.T."/>
            <person name="Winkler M.E."/>
        </authorList>
    </citation>
    <scope>NUCLEOTIDE SEQUENCE</scope>
</reference>
<evidence type="ECO:0000313" key="1">
    <source>
        <dbReference type="EMBL" id="SVE46321.1"/>
    </source>
</evidence>
<accession>A0A383DP91</accession>
<protein>
    <submittedName>
        <fullName evidence="1">Uncharacterized protein</fullName>
    </submittedName>
</protein>